<organism evidence="2 4">
    <name type="scientific">Testudinid alphaherpesvirus 3</name>
    <dbReference type="NCBI Taxonomy" id="2560801"/>
    <lineage>
        <taxon>Viruses</taxon>
        <taxon>Duplodnaviria</taxon>
        <taxon>Heunggongvirae</taxon>
        <taxon>Peploviricota</taxon>
        <taxon>Herviviricetes</taxon>
        <taxon>Herpesvirales</taxon>
        <taxon>Orthoherpesviridae</taxon>
        <taxon>Alphaherpesvirinae</taxon>
        <taxon>Scutavirus</taxon>
        <taxon>Scutavirus testudinidalpha3</taxon>
    </lineage>
</organism>
<evidence type="ECO:0000256" key="1">
    <source>
        <dbReference type="SAM" id="MobiDB-lite"/>
    </source>
</evidence>
<dbReference type="Proteomes" id="UP000208106">
    <property type="component" value="Segment"/>
</dbReference>
<gene>
    <name evidence="2" type="primary">TE40</name>
</gene>
<accession>A0A0M3MWW1</accession>
<dbReference type="GeneID" id="26122618"/>
<dbReference type="EMBL" id="KM924293">
    <property type="protein sequence ID" value="AIU39441.1"/>
    <property type="molecule type" value="Genomic_DNA"/>
</dbReference>
<protein>
    <submittedName>
        <fullName evidence="2">Protein TE40</fullName>
    </submittedName>
</protein>
<sequence length="103" mass="10728">MCSDGLRWHKSSNVGNSSSESEPGSDPCPESESSIVITSSSSDSVSGSVSYSSTCFRFSLASNRIKGCCLYGATASLYSASLSDDSDEEGNLRGVTTCDMIIS</sequence>
<feature type="compositionally biased region" description="Low complexity" evidence="1">
    <location>
        <begin position="11"/>
        <end position="50"/>
    </location>
</feature>
<feature type="region of interest" description="Disordered" evidence="1">
    <location>
        <begin position="1"/>
        <end position="50"/>
    </location>
</feature>
<dbReference type="KEGG" id="vg:26122618"/>
<reference evidence="4 5" key="1">
    <citation type="journal article" date="2015" name="J. Virol.">
        <title>The Genome of a Tortoise Herpesvirus (Testudinid Herpesvirus 3) Has a Novel Structure and Contains a Large Region That Is Not Required for Replication In Vitro or Virulence In Vivo.</title>
        <authorList>
            <person name="Gandar F."/>
            <person name="Wilkie G.S."/>
            <person name="Gatherer D."/>
            <person name="Kerr K."/>
            <person name="Marlier D."/>
            <person name="Diez M."/>
            <person name="Marschang R.E."/>
            <person name="Mast J."/>
            <person name="Dewals B.G."/>
            <person name="Davison A.J."/>
            <person name="Vanderplasschen A.F."/>
        </authorList>
    </citation>
    <scope>NUCLEOTIDE SEQUENCE [LARGE SCALE GENOMIC DNA]</scope>
    <source>
        <strain evidence="2 4">1976</strain>
        <strain evidence="3 5">4295/7R</strain>
    </source>
</reference>
<proteinExistence type="predicted"/>
<dbReference type="RefSeq" id="YP_009176961.1">
    <property type="nucleotide sequence ID" value="NC_027916.2"/>
</dbReference>
<evidence type="ECO:0000313" key="4">
    <source>
        <dbReference type="Proteomes" id="UP000208106"/>
    </source>
</evidence>
<name>A0A0M3MWW1_9ALPH</name>
<evidence type="ECO:0000313" key="5">
    <source>
        <dbReference type="Proteomes" id="UP000240599"/>
    </source>
</evidence>
<evidence type="ECO:0000313" key="3">
    <source>
        <dbReference type="EMBL" id="AIU39441.1"/>
    </source>
</evidence>
<evidence type="ECO:0000313" key="2">
    <source>
        <dbReference type="EMBL" id="AIU39347.1"/>
    </source>
</evidence>
<keyword evidence="4" id="KW-1185">Reference proteome</keyword>
<dbReference type="EMBL" id="KM924292">
    <property type="protein sequence ID" value="AIU39347.1"/>
    <property type="molecule type" value="Genomic_DNA"/>
</dbReference>
<dbReference type="Proteomes" id="UP000240599">
    <property type="component" value="Segment"/>
</dbReference>